<accession>A0A261ULP0</accession>
<evidence type="ECO:0000256" key="1">
    <source>
        <dbReference type="SAM" id="MobiDB-lite"/>
    </source>
</evidence>
<sequence>MNELFKGLIGAELTLLGVSNQALPQSVASEPKRVLPRIDARGATASQSVIQENDRPAGDKPEVEFHENHYRIAAG</sequence>
<feature type="compositionally biased region" description="Basic and acidic residues" evidence="1">
    <location>
        <begin position="52"/>
        <end position="61"/>
    </location>
</feature>
<reference evidence="3" key="1">
    <citation type="submission" date="2017-05" db="EMBL/GenBank/DDBJ databases">
        <title>Complete and WGS of Bordetella genogroups.</title>
        <authorList>
            <person name="Spilker T."/>
            <person name="Lipuma J."/>
        </authorList>
    </citation>
    <scope>NUCLEOTIDE SEQUENCE [LARGE SCALE GENOMIC DNA]</scope>
    <source>
        <strain evidence="3">AU8856</strain>
    </source>
</reference>
<dbReference type="OrthoDB" id="8637280at2"/>
<proteinExistence type="predicted"/>
<evidence type="ECO:0000313" key="2">
    <source>
        <dbReference type="EMBL" id="OZI62292.1"/>
    </source>
</evidence>
<feature type="region of interest" description="Disordered" evidence="1">
    <location>
        <begin position="41"/>
        <end position="61"/>
    </location>
</feature>
<keyword evidence="3" id="KW-1185">Reference proteome</keyword>
<dbReference type="AlphaFoldDB" id="A0A261ULP0"/>
<evidence type="ECO:0000313" key="3">
    <source>
        <dbReference type="Proteomes" id="UP000215767"/>
    </source>
</evidence>
<protein>
    <submittedName>
        <fullName evidence="2">Uncharacterized protein</fullName>
    </submittedName>
</protein>
<name>A0A261ULP0_9BORD</name>
<gene>
    <name evidence="2" type="ORF">CAL28_24130</name>
</gene>
<dbReference type="Proteomes" id="UP000215767">
    <property type="component" value="Unassembled WGS sequence"/>
</dbReference>
<comment type="caution">
    <text evidence="2">The sequence shown here is derived from an EMBL/GenBank/DDBJ whole genome shotgun (WGS) entry which is preliminary data.</text>
</comment>
<organism evidence="2 3">
    <name type="scientific">Bordetella genomosp. 11</name>
    <dbReference type="NCBI Taxonomy" id="1416808"/>
    <lineage>
        <taxon>Bacteria</taxon>
        <taxon>Pseudomonadati</taxon>
        <taxon>Pseudomonadota</taxon>
        <taxon>Betaproteobacteria</taxon>
        <taxon>Burkholderiales</taxon>
        <taxon>Alcaligenaceae</taxon>
        <taxon>Bordetella</taxon>
    </lineage>
</organism>
<dbReference type="RefSeq" id="WP_094843675.1">
    <property type="nucleotide sequence ID" value="NZ_NEVS01000004.1"/>
</dbReference>
<dbReference type="EMBL" id="NEVS01000004">
    <property type="protein sequence ID" value="OZI62292.1"/>
    <property type="molecule type" value="Genomic_DNA"/>
</dbReference>